<keyword evidence="1" id="KW-0285">Flavoprotein</keyword>
<organism evidence="4 5">
    <name type="scientific">Tsukamurella paurometabola</name>
    <name type="common">Corynebacterium paurometabolum</name>
    <dbReference type="NCBI Taxonomy" id="2061"/>
    <lineage>
        <taxon>Bacteria</taxon>
        <taxon>Bacillati</taxon>
        <taxon>Actinomycetota</taxon>
        <taxon>Actinomycetes</taxon>
        <taxon>Mycobacteriales</taxon>
        <taxon>Tsukamurellaceae</taxon>
        <taxon>Tsukamurella</taxon>
    </lineage>
</organism>
<dbReference type="InterPro" id="IPR001155">
    <property type="entry name" value="OxRdtase_FMN_N"/>
</dbReference>
<dbReference type="Proteomes" id="UP000676853">
    <property type="component" value="Unassembled WGS sequence"/>
</dbReference>
<dbReference type="EMBL" id="JAGXOE010000250">
    <property type="protein sequence ID" value="MBS4104548.1"/>
    <property type="molecule type" value="Genomic_DNA"/>
</dbReference>
<dbReference type="PANTHER" id="PTHR43656:SF2">
    <property type="entry name" value="BINDING OXIDOREDUCTASE, PUTATIVE (AFU_ORTHOLOGUE AFUA_2G08260)-RELATED"/>
    <property type="match status" value="1"/>
</dbReference>
<gene>
    <name evidence="4" type="ORF">KFZ73_25375</name>
</gene>
<feature type="non-terminal residue" evidence="4">
    <location>
        <position position="282"/>
    </location>
</feature>
<accession>A0ABS5NJS1</accession>
<dbReference type="PANTHER" id="PTHR43656">
    <property type="entry name" value="BINDING OXIDOREDUCTASE, PUTATIVE (AFU_ORTHOLOGUE AFUA_2G08260)-RELATED"/>
    <property type="match status" value="1"/>
</dbReference>
<reference evidence="4 5" key="1">
    <citation type="submission" date="2021-04" db="EMBL/GenBank/DDBJ databases">
        <title>Whole genome sequence analysis of a thiophenic sulfur metabolizing bacteria.</title>
        <authorList>
            <person name="Akhtar N."/>
            <person name="Akram J."/>
            <person name="Aslam A."/>
        </authorList>
    </citation>
    <scope>NUCLEOTIDE SEQUENCE [LARGE SCALE GENOMIC DNA]</scope>
    <source>
        <strain evidence="4 5">3OW</strain>
    </source>
</reference>
<proteinExistence type="predicted"/>
<evidence type="ECO:0000256" key="2">
    <source>
        <dbReference type="ARBA" id="ARBA00023002"/>
    </source>
</evidence>
<protein>
    <submittedName>
        <fullName evidence="4">NADH:flavin oxidoreductase</fullName>
    </submittedName>
</protein>
<dbReference type="CDD" id="cd02803">
    <property type="entry name" value="OYE_like_FMN_family"/>
    <property type="match status" value="1"/>
</dbReference>
<keyword evidence="5" id="KW-1185">Reference proteome</keyword>
<comment type="caution">
    <text evidence="4">The sequence shown here is derived from an EMBL/GenBank/DDBJ whole genome shotgun (WGS) entry which is preliminary data.</text>
</comment>
<evidence type="ECO:0000259" key="3">
    <source>
        <dbReference type="Pfam" id="PF00724"/>
    </source>
</evidence>
<dbReference type="RefSeq" id="WP_212555538.1">
    <property type="nucleotide sequence ID" value="NZ_JAGXOE010000250.1"/>
</dbReference>
<evidence type="ECO:0000256" key="1">
    <source>
        <dbReference type="ARBA" id="ARBA00022630"/>
    </source>
</evidence>
<sequence>MEDAFAPARLGPIGLRNRILKAATFEGRTPDGLVTDDLVEFHAQFARGGVGMTTVAYCAVAPEGRTERRQLWMRAEAVPGLRRLTAAVHAEGAAVAAQLGHAGPVADGAQHRRPVTPSRMISPLALRPTLRPDTADIRNLVRAHADAALLAEDAGFDAVELHFGHNYLISAFLSPLLNRRRDAYGGDLAGRARLAREVAEAVRGAVGGRLAVTAKLNMTDGVPGGLSPDDALRTARWLESDGTLDALELTAGSSLLNPMYLFHGTPPRREFAAAFPSPALRV</sequence>
<feature type="domain" description="NADH:flavin oxidoreductase/NADH oxidase N-terminal" evidence="3">
    <location>
        <begin position="5"/>
        <end position="230"/>
    </location>
</feature>
<dbReference type="InterPro" id="IPR051799">
    <property type="entry name" value="NADH_flavin_oxidoreductase"/>
</dbReference>
<dbReference type="Gene3D" id="3.20.20.70">
    <property type="entry name" value="Aldolase class I"/>
    <property type="match status" value="1"/>
</dbReference>
<dbReference type="SUPFAM" id="SSF51395">
    <property type="entry name" value="FMN-linked oxidoreductases"/>
    <property type="match status" value="1"/>
</dbReference>
<name>A0ABS5NJS1_TSUPA</name>
<dbReference type="InterPro" id="IPR013785">
    <property type="entry name" value="Aldolase_TIM"/>
</dbReference>
<dbReference type="Pfam" id="PF00724">
    <property type="entry name" value="Oxidored_FMN"/>
    <property type="match status" value="1"/>
</dbReference>
<evidence type="ECO:0000313" key="5">
    <source>
        <dbReference type="Proteomes" id="UP000676853"/>
    </source>
</evidence>
<keyword evidence="2" id="KW-0560">Oxidoreductase</keyword>
<evidence type="ECO:0000313" key="4">
    <source>
        <dbReference type="EMBL" id="MBS4104548.1"/>
    </source>
</evidence>